<evidence type="ECO:0000313" key="1">
    <source>
        <dbReference type="EMBL" id="KIK14178.1"/>
    </source>
</evidence>
<dbReference type="AlphaFoldDB" id="A0A0C9Z2C4"/>
<organism evidence="1 2">
    <name type="scientific">Pisolithus microcarpus 441</name>
    <dbReference type="NCBI Taxonomy" id="765257"/>
    <lineage>
        <taxon>Eukaryota</taxon>
        <taxon>Fungi</taxon>
        <taxon>Dikarya</taxon>
        <taxon>Basidiomycota</taxon>
        <taxon>Agaricomycotina</taxon>
        <taxon>Agaricomycetes</taxon>
        <taxon>Agaricomycetidae</taxon>
        <taxon>Boletales</taxon>
        <taxon>Sclerodermatineae</taxon>
        <taxon>Pisolithaceae</taxon>
        <taxon>Pisolithus</taxon>
    </lineage>
</organism>
<dbReference type="HOGENOM" id="CLU_2622938_0_0_1"/>
<gene>
    <name evidence="1" type="ORF">PISMIDRAFT_688162</name>
</gene>
<evidence type="ECO:0000313" key="2">
    <source>
        <dbReference type="Proteomes" id="UP000054018"/>
    </source>
</evidence>
<accession>A0A0C9Z2C4</accession>
<dbReference type="Proteomes" id="UP000054018">
    <property type="component" value="Unassembled WGS sequence"/>
</dbReference>
<name>A0A0C9Z2C4_9AGAM</name>
<sequence length="78" mass="8566">MDGTMLALESALPSRWSGKSFVIHFMMSDLGGFSVGCKQTATLGLPRLQGGNMSRLPELDDVPRYVTHTHMRGNNITQ</sequence>
<keyword evidence="2" id="KW-1185">Reference proteome</keyword>
<reference evidence="1 2" key="1">
    <citation type="submission" date="2014-04" db="EMBL/GenBank/DDBJ databases">
        <authorList>
            <consortium name="DOE Joint Genome Institute"/>
            <person name="Kuo A."/>
            <person name="Kohler A."/>
            <person name="Costa M.D."/>
            <person name="Nagy L.G."/>
            <person name="Floudas D."/>
            <person name="Copeland A."/>
            <person name="Barry K.W."/>
            <person name="Cichocki N."/>
            <person name="Veneault-Fourrey C."/>
            <person name="LaButti K."/>
            <person name="Lindquist E.A."/>
            <person name="Lipzen A."/>
            <person name="Lundell T."/>
            <person name="Morin E."/>
            <person name="Murat C."/>
            <person name="Sun H."/>
            <person name="Tunlid A."/>
            <person name="Henrissat B."/>
            <person name="Grigoriev I.V."/>
            <person name="Hibbett D.S."/>
            <person name="Martin F."/>
            <person name="Nordberg H.P."/>
            <person name="Cantor M.N."/>
            <person name="Hua S.X."/>
        </authorList>
    </citation>
    <scope>NUCLEOTIDE SEQUENCE [LARGE SCALE GENOMIC DNA]</scope>
    <source>
        <strain evidence="1 2">441</strain>
    </source>
</reference>
<dbReference type="EMBL" id="KN833951">
    <property type="protein sequence ID" value="KIK14178.1"/>
    <property type="molecule type" value="Genomic_DNA"/>
</dbReference>
<proteinExistence type="predicted"/>
<protein>
    <submittedName>
        <fullName evidence="1">Uncharacterized protein</fullName>
    </submittedName>
</protein>
<reference evidence="2" key="2">
    <citation type="submission" date="2015-01" db="EMBL/GenBank/DDBJ databases">
        <title>Evolutionary Origins and Diversification of the Mycorrhizal Mutualists.</title>
        <authorList>
            <consortium name="DOE Joint Genome Institute"/>
            <consortium name="Mycorrhizal Genomics Consortium"/>
            <person name="Kohler A."/>
            <person name="Kuo A."/>
            <person name="Nagy L.G."/>
            <person name="Floudas D."/>
            <person name="Copeland A."/>
            <person name="Barry K.W."/>
            <person name="Cichocki N."/>
            <person name="Veneault-Fourrey C."/>
            <person name="LaButti K."/>
            <person name="Lindquist E.A."/>
            <person name="Lipzen A."/>
            <person name="Lundell T."/>
            <person name="Morin E."/>
            <person name="Murat C."/>
            <person name="Riley R."/>
            <person name="Ohm R."/>
            <person name="Sun H."/>
            <person name="Tunlid A."/>
            <person name="Henrissat B."/>
            <person name="Grigoriev I.V."/>
            <person name="Hibbett D.S."/>
            <person name="Martin F."/>
        </authorList>
    </citation>
    <scope>NUCLEOTIDE SEQUENCE [LARGE SCALE GENOMIC DNA]</scope>
    <source>
        <strain evidence="2">441</strain>
    </source>
</reference>